<dbReference type="Gene3D" id="1.10.260.40">
    <property type="entry name" value="lambda repressor-like DNA-binding domains"/>
    <property type="match status" value="1"/>
</dbReference>
<dbReference type="PROSITE" id="PS50943">
    <property type="entry name" value="HTH_CROC1"/>
    <property type="match status" value="1"/>
</dbReference>
<evidence type="ECO:0000313" key="3">
    <source>
        <dbReference type="Proteomes" id="UP000673975"/>
    </source>
</evidence>
<dbReference type="InterPro" id="IPR010982">
    <property type="entry name" value="Lambda_DNA-bd_dom_sf"/>
</dbReference>
<protein>
    <submittedName>
        <fullName evidence="2">Helix-turn-helix transcriptional regulator</fullName>
    </submittedName>
</protein>
<sequence>MSDLEAYIQERKKADPEFAKNFESGYQKFKIGVMLKLAREDAGLTQEEVAQKLNTKKSAISRIENHAEDIRLSTLEKYARAFGKTLKLELQDSSEV</sequence>
<dbReference type="AlphaFoldDB" id="A0A8J7S7G7"/>
<gene>
    <name evidence="2" type="ORF">NATSA_11935</name>
</gene>
<dbReference type="Pfam" id="PF01381">
    <property type="entry name" value="HTH_3"/>
    <property type="match status" value="1"/>
</dbReference>
<keyword evidence="3" id="KW-1185">Reference proteome</keyword>
<dbReference type="SUPFAM" id="SSF47413">
    <property type="entry name" value="lambda repressor-like DNA-binding domains"/>
    <property type="match status" value="1"/>
</dbReference>
<reference evidence="2" key="1">
    <citation type="submission" date="2021-02" db="EMBL/GenBank/DDBJ databases">
        <title>Natronogracilivirga saccharolytica gen. nov. sp. nov. a new anaerobic, haloalkiliphilic carbohydrate-fermenting bacterium from soda lake and proposing of Cyclonatronumiaceae fam. nov. in the phylum Balneolaeota.</title>
        <authorList>
            <person name="Zhilina T.N."/>
            <person name="Sorokin D.Y."/>
            <person name="Zavarzina D.G."/>
            <person name="Toshchakov S.V."/>
            <person name="Kublanov I.V."/>
        </authorList>
    </citation>
    <scope>NUCLEOTIDE SEQUENCE</scope>
    <source>
        <strain evidence="2">Z-1702</strain>
    </source>
</reference>
<feature type="domain" description="HTH cro/C1-type" evidence="1">
    <location>
        <begin position="35"/>
        <end position="90"/>
    </location>
</feature>
<dbReference type="InterPro" id="IPR001387">
    <property type="entry name" value="Cro/C1-type_HTH"/>
</dbReference>
<dbReference type="EMBL" id="JAFIDN010000010">
    <property type="protein sequence ID" value="MBP3193378.1"/>
    <property type="molecule type" value="Genomic_DNA"/>
</dbReference>
<evidence type="ECO:0000313" key="2">
    <source>
        <dbReference type="EMBL" id="MBP3193378.1"/>
    </source>
</evidence>
<name>A0A8J7S7G7_9BACT</name>
<dbReference type="GO" id="GO:0003677">
    <property type="term" value="F:DNA binding"/>
    <property type="evidence" value="ECO:0007669"/>
    <property type="project" value="InterPro"/>
</dbReference>
<dbReference type="CDD" id="cd00093">
    <property type="entry name" value="HTH_XRE"/>
    <property type="match status" value="1"/>
</dbReference>
<comment type="caution">
    <text evidence="2">The sequence shown here is derived from an EMBL/GenBank/DDBJ whole genome shotgun (WGS) entry which is preliminary data.</text>
</comment>
<dbReference type="RefSeq" id="WP_210512836.1">
    <property type="nucleotide sequence ID" value="NZ_JAFIDN010000010.1"/>
</dbReference>
<dbReference type="SMART" id="SM00530">
    <property type="entry name" value="HTH_XRE"/>
    <property type="match status" value="1"/>
</dbReference>
<dbReference type="Proteomes" id="UP000673975">
    <property type="component" value="Unassembled WGS sequence"/>
</dbReference>
<organism evidence="2 3">
    <name type="scientific">Natronogracilivirga saccharolytica</name>
    <dbReference type="NCBI Taxonomy" id="2812953"/>
    <lineage>
        <taxon>Bacteria</taxon>
        <taxon>Pseudomonadati</taxon>
        <taxon>Balneolota</taxon>
        <taxon>Balneolia</taxon>
        <taxon>Balneolales</taxon>
        <taxon>Cyclonatronaceae</taxon>
        <taxon>Natronogracilivirga</taxon>
    </lineage>
</organism>
<proteinExistence type="predicted"/>
<accession>A0A8J7S7G7</accession>
<evidence type="ECO:0000259" key="1">
    <source>
        <dbReference type="PROSITE" id="PS50943"/>
    </source>
</evidence>